<evidence type="ECO:0000313" key="1">
    <source>
        <dbReference type="EMBL" id="KAK9884974.1"/>
    </source>
</evidence>
<proteinExistence type="predicted"/>
<dbReference type="AlphaFoldDB" id="A0AAW1UP75"/>
<sequence length="101" mass="12078">MMIPKFFAYAFTISPGLFNSYSLKRRELGSVEVFRKLFLKAQNFKESFLRFISREFIYFERDKVYWKTLNMSDDNRKCTIFSLNYSDVTDDTKLLGIHVDS</sequence>
<dbReference type="Proteomes" id="UP001431783">
    <property type="component" value="Unassembled WGS sequence"/>
</dbReference>
<reference evidence="1 2" key="1">
    <citation type="submission" date="2023-03" db="EMBL/GenBank/DDBJ databases">
        <title>Genome insight into feeding habits of ladybird beetles.</title>
        <authorList>
            <person name="Li H.-S."/>
            <person name="Huang Y.-H."/>
            <person name="Pang H."/>
        </authorList>
    </citation>
    <scope>NUCLEOTIDE SEQUENCE [LARGE SCALE GENOMIC DNA]</scope>
    <source>
        <strain evidence="1">SYSU_2023b</strain>
        <tissue evidence="1">Whole body</tissue>
    </source>
</reference>
<dbReference type="EMBL" id="JARQZJ010000094">
    <property type="protein sequence ID" value="KAK9884974.1"/>
    <property type="molecule type" value="Genomic_DNA"/>
</dbReference>
<protein>
    <submittedName>
        <fullName evidence="1">Uncharacterized protein</fullName>
    </submittedName>
</protein>
<accession>A0AAW1UP75</accession>
<gene>
    <name evidence="1" type="ORF">WA026_009206</name>
</gene>
<name>A0AAW1UP75_9CUCU</name>
<organism evidence="1 2">
    <name type="scientific">Henosepilachna vigintioctopunctata</name>
    <dbReference type="NCBI Taxonomy" id="420089"/>
    <lineage>
        <taxon>Eukaryota</taxon>
        <taxon>Metazoa</taxon>
        <taxon>Ecdysozoa</taxon>
        <taxon>Arthropoda</taxon>
        <taxon>Hexapoda</taxon>
        <taxon>Insecta</taxon>
        <taxon>Pterygota</taxon>
        <taxon>Neoptera</taxon>
        <taxon>Endopterygota</taxon>
        <taxon>Coleoptera</taxon>
        <taxon>Polyphaga</taxon>
        <taxon>Cucujiformia</taxon>
        <taxon>Coccinelloidea</taxon>
        <taxon>Coccinellidae</taxon>
        <taxon>Epilachninae</taxon>
        <taxon>Epilachnini</taxon>
        <taxon>Henosepilachna</taxon>
    </lineage>
</organism>
<keyword evidence="2" id="KW-1185">Reference proteome</keyword>
<evidence type="ECO:0000313" key="2">
    <source>
        <dbReference type="Proteomes" id="UP001431783"/>
    </source>
</evidence>
<comment type="caution">
    <text evidence="1">The sequence shown here is derived from an EMBL/GenBank/DDBJ whole genome shotgun (WGS) entry which is preliminary data.</text>
</comment>